<sequence>MTSTDYSTLTELKNRYSARESLISAVLNHITSDPEFGEELAQALLEAGCKTGAVSAQGSRRGTQAEQIMAYFRSRGNEWAEVSQIRKATDIGRGAIANVLYKTHVHRFEHQQHPSHKSRKVWRLKPKSEQERLLTPIGGDELDFKDQD</sequence>
<dbReference type="RefSeq" id="WP_184675629.1">
    <property type="nucleotide sequence ID" value="NZ_JACHGY010000001.1"/>
</dbReference>
<gene>
    <name evidence="1" type="ORF">HNQ40_000271</name>
</gene>
<dbReference type="AlphaFoldDB" id="A0A7X0H3C6"/>
<evidence type="ECO:0000313" key="1">
    <source>
        <dbReference type="EMBL" id="MBB6428465.1"/>
    </source>
</evidence>
<organism evidence="1 2">
    <name type="scientific">Algisphaera agarilytica</name>
    <dbReference type="NCBI Taxonomy" id="1385975"/>
    <lineage>
        <taxon>Bacteria</taxon>
        <taxon>Pseudomonadati</taxon>
        <taxon>Planctomycetota</taxon>
        <taxon>Phycisphaerae</taxon>
        <taxon>Phycisphaerales</taxon>
        <taxon>Phycisphaeraceae</taxon>
        <taxon>Algisphaera</taxon>
    </lineage>
</organism>
<protein>
    <submittedName>
        <fullName evidence="1">Uncharacterized protein</fullName>
    </submittedName>
</protein>
<dbReference type="EMBL" id="JACHGY010000001">
    <property type="protein sequence ID" value="MBB6428465.1"/>
    <property type="molecule type" value="Genomic_DNA"/>
</dbReference>
<comment type="caution">
    <text evidence="1">The sequence shown here is derived from an EMBL/GenBank/DDBJ whole genome shotgun (WGS) entry which is preliminary data.</text>
</comment>
<proteinExistence type="predicted"/>
<keyword evidence="2" id="KW-1185">Reference proteome</keyword>
<accession>A0A7X0H3C6</accession>
<evidence type="ECO:0000313" key="2">
    <source>
        <dbReference type="Proteomes" id="UP000541810"/>
    </source>
</evidence>
<dbReference type="Proteomes" id="UP000541810">
    <property type="component" value="Unassembled WGS sequence"/>
</dbReference>
<reference evidence="1 2" key="1">
    <citation type="submission" date="2020-08" db="EMBL/GenBank/DDBJ databases">
        <title>Genomic Encyclopedia of Type Strains, Phase IV (KMG-IV): sequencing the most valuable type-strain genomes for metagenomic binning, comparative biology and taxonomic classification.</title>
        <authorList>
            <person name="Goeker M."/>
        </authorList>
    </citation>
    <scope>NUCLEOTIDE SEQUENCE [LARGE SCALE GENOMIC DNA]</scope>
    <source>
        <strain evidence="1 2">DSM 103725</strain>
    </source>
</reference>
<name>A0A7X0H3C6_9BACT</name>